<evidence type="ECO:0000313" key="3">
    <source>
        <dbReference type="EMBL" id="GAA3677547.1"/>
    </source>
</evidence>
<protein>
    <recommendedName>
        <fullName evidence="2">Peptidase C14 caspase domain-containing protein</fullName>
    </recommendedName>
</protein>
<accession>A0ABP7C2E3</accession>
<dbReference type="SUPFAM" id="SSF52129">
    <property type="entry name" value="Caspase-like"/>
    <property type="match status" value="1"/>
</dbReference>
<proteinExistence type="predicted"/>
<keyword evidence="1" id="KW-0812">Transmembrane</keyword>
<reference evidence="4" key="1">
    <citation type="journal article" date="2019" name="Int. J. Syst. Evol. Microbiol.">
        <title>The Global Catalogue of Microorganisms (GCM) 10K type strain sequencing project: providing services to taxonomists for standard genome sequencing and annotation.</title>
        <authorList>
            <consortium name="The Broad Institute Genomics Platform"/>
            <consortium name="The Broad Institute Genome Sequencing Center for Infectious Disease"/>
            <person name="Wu L."/>
            <person name="Ma J."/>
        </authorList>
    </citation>
    <scope>NUCLEOTIDE SEQUENCE [LARGE SCALE GENOMIC DNA]</scope>
    <source>
        <strain evidence="4">JCM 16904</strain>
    </source>
</reference>
<evidence type="ECO:0000256" key="1">
    <source>
        <dbReference type="SAM" id="Phobius"/>
    </source>
</evidence>
<dbReference type="InterPro" id="IPR029030">
    <property type="entry name" value="Caspase-like_dom_sf"/>
</dbReference>
<sequence length="465" mass="51063">MRTDPPPTDPRWARGSQAILIGTSVHQDDSLPDLPAATNSLMAVRSVLTDPLLCGWPAENVSVLHNQADCRIVAQRIRQSAQETTGVLLLYFVGHGVLTAEGELCLALADTDADDPDLTGLEYSRIRGALRNSPAAVKIAILDCCYAGTVIQSESLSAPGSLIADQSDVRGVYTLTASDLAAHVAPFDDQLDVCTSFTGELLRLIRSGIPDEPDPLTLGVLYGHLRHRLRVRGLPEPNQRGTDNAHSFAFTRNAARSITGTARQTADHPPLSARDQVARPVPAGRVGKGQTFAPARGLGWLWWLLSLVPLAVTAACVQLIVGSFQAPGLVLVILLALGVVGCMFSFGLFLSMIRWGDQRMKRRLARLLIVNAAGIEVRVRDQRWFYRWNDISRVTEQRWHFRRYICLQLKPSVALPSAQRRNDLSPWYDPGRGEVLFTTLSGYRAGRREITQEIAHCAGTKWVLD</sequence>
<feature type="transmembrane region" description="Helical" evidence="1">
    <location>
        <begin position="300"/>
        <end position="321"/>
    </location>
</feature>
<name>A0ABP7C2E3_9ACTN</name>
<dbReference type="Proteomes" id="UP001500902">
    <property type="component" value="Unassembled WGS sequence"/>
</dbReference>
<feature type="domain" description="Peptidase C14 caspase" evidence="2">
    <location>
        <begin position="18"/>
        <end position="154"/>
    </location>
</feature>
<dbReference type="InterPro" id="IPR011600">
    <property type="entry name" value="Pept_C14_caspase"/>
</dbReference>
<feature type="transmembrane region" description="Helical" evidence="1">
    <location>
        <begin position="327"/>
        <end position="353"/>
    </location>
</feature>
<keyword evidence="1" id="KW-0472">Membrane</keyword>
<dbReference type="Pfam" id="PF00656">
    <property type="entry name" value="Peptidase_C14"/>
    <property type="match status" value="1"/>
</dbReference>
<organism evidence="3 4">
    <name type="scientific">Nonomuraea antimicrobica</name>
    <dbReference type="NCBI Taxonomy" id="561173"/>
    <lineage>
        <taxon>Bacteria</taxon>
        <taxon>Bacillati</taxon>
        <taxon>Actinomycetota</taxon>
        <taxon>Actinomycetes</taxon>
        <taxon>Streptosporangiales</taxon>
        <taxon>Streptosporangiaceae</taxon>
        <taxon>Nonomuraea</taxon>
    </lineage>
</organism>
<keyword evidence="4" id="KW-1185">Reference proteome</keyword>
<dbReference type="Gene3D" id="3.40.50.1460">
    <property type="match status" value="1"/>
</dbReference>
<dbReference type="NCBIfam" id="NF047832">
    <property type="entry name" value="caspase_w_EACC1"/>
    <property type="match status" value="1"/>
</dbReference>
<dbReference type="EMBL" id="BAAAZP010000089">
    <property type="protein sequence ID" value="GAA3677547.1"/>
    <property type="molecule type" value="Genomic_DNA"/>
</dbReference>
<evidence type="ECO:0000313" key="4">
    <source>
        <dbReference type="Proteomes" id="UP001500902"/>
    </source>
</evidence>
<dbReference type="RefSeq" id="WP_344881848.1">
    <property type="nucleotide sequence ID" value="NZ_BAAAZP010000089.1"/>
</dbReference>
<keyword evidence="1" id="KW-1133">Transmembrane helix</keyword>
<gene>
    <name evidence="3" type="ORF">GCM10022224_047080</name>
</gene>
<comment type="caution">
    <text evidence="3">The sequence shown here is derived from an EMBL/GenBank/DDBJ whole genome shotgun (WGS) entry which is preliminary data.</text>
</comment>
<evidence type="ECO:0000259" key="2">
    <source>
        <dbReference type="Pfam" id="PF00656"/>
    </source>
</evidence>